<keyword evidence="1" id="KW-0862">Zinc</keyword>
<protein>
    <recommendedName>
        <fullName evidence="2">CCHC-type domain-containing protein</fullName>
    </recommendedName>
</protein>
<gene>
    <name evidence="3" type="ORF">LTRI10_LOCUS21178</name>
</gene>
<evidence type="ECO:0000259" key="2">
    <source>
        <dbReference type="PROSITE" id="PS50158"/>
    </source>
</evidence>
<organism evidence="3 4">
    <name type="scientific">Linum trigynum</name>
    <dbReference type="NCBI Taxonomy" id="586398"/>
    <lineage>
        <taxon>Eukaryota</taxon>
        <taxon>Viridiplantae</taxon>
        <taxon>Streptophyta</taxon>
        <taxon>Embryophyta</taxon>
        <taxon>Tracheophyta</taxon>
        <taxon>Spermatophyta</taxon>
        <taxon>Magnoliopsida</taxon>
        <taxon>eudicotyledons</taxon>
        <taxon>Gunneridae</taxon>
        <taxon>Pentapetalae</taxon>
        <taxon>rosids</taxon>
        <taxon>fabids</taxon>
        <taxon>Malpighiales</taxon>
        <taxon>Linaceae</taxon>
        <taxon>Linum</taxon>
    </lineage>
</organism>
<sequence length="242" mass="27627">MEVVSRVVDADQVVEFAVEDVESRMKWVRLSLLGRLFMESPPSLSLIQKIVNGAWECALKVKVLEAEMGLLQFFFGSKSDINRVLQRTPWPVKDHVLHLQPWQPVTHELVDSFIHVSFWVQMWGIPTHCRTSAFGKRMAEAKLGEVVDVGAYAVKGNPNHFIKAKTKINGYEPLCSQLFASNPVVGEFWVRLIYEFLPMYCYHCGRLGHMGKHCKFTAPTRIEHYGPGLSTNIAGHRVEERF</sequence>
<name>A0AAV2E1I8_9ROSI</name>
<accession>A0AAV2E1I8</accession>
<dbReference type="Pfam" id="PF14111">
    <property type="entry name" value="DUF4283"/>
    <property type="match status" value="1"/>
</dbReference>
<dbReference type="GO" id="GO:0003676">
    <property type="term" value="F:nucleic acid binding"/>
    <property type="evidence" value="ECO:0007669"/>
    <property type="project" value="InterPro"/>
</dbReference>
<dbReference type="InterPro" id="IPR025558">
    <property type="entry name" value="DUF4283"/>
</dbReference>
<dbReference type="PANTHER" id="PTHR31286">
    <property type="entry name" value="GLYCINE-RICH CELL WALL STRUCTURAL PROTEIN 1.8-LIKE"/>
    <property type="match status" value="1"/>
</dbReference>
<dbReference type="Proteomes" id="UP001497516">
    <property type="component" value="Chromosome 3"/>
</dbReference>
<keyword evidence="1" id="KW-0863">Zinc-finger</keyword>
<dbReference type="PROSITE" id="PS50158">
    <property type="entry name" value="ZF_CCHC"/>
    <property type="match status" value="1"/>
</dbReference>
<dbReference type="GO" id="GO:0008270">
    <property type="term" value="F:zinc ion binding"/>
    <property type="evidence" value="ECO:0007669"/>
    <property type="project" value="UniProtKB-KW"/>
</dbReference>
<evidence type="ECO:0000256" key="1">
    <source>
        <dbReference type="PROSITE-ProRule" id="PRU00047"/>
    </source>
</evidence>
<dbReference type="InterPro" id="IPR040256">
    <property type="entry name" value="At4g02000-like"/>
</dbReference>
<reference evidence="3 4" key="1">
    <citation type="submission" date="2024-04" db="EMBL/GenBank/DDBJ databases">
        <authorList>
            <person name="Fracassetti M."/>
        </authorList>
    </citation>
    <scope>NUCLEOTIDE SEQUENCE [LARGE SCALE GENOMIC DNA]</scope>
</reference>
<evidence type="ECO:0000313" key="3">
    <source>
        <dbReference type="EMBL" id="CAL1379674.1"/>
    </source>
</evidence>
<keyword evidence="4" id="KW-1185">Reference proteome</keyword>
<dbReference type="PANTHER" id="PTHR31286:SF178">
    <property type="entry name" value="DUF4283 DOMAIN-CONTAINING PROTEIN"/>
    <property type="match status" value="1"/>
</dbReference>
<dbReference type="EMBL" id="OZ034816">
    <property type="protein sequence ID" value="CAL1379674.1"/>
    <property type="molecule type" value="Genomic_DNA"/>
</dbReference>
<feature type="domain" description="CCHC-type" evidence="2">
    <location>
        <begin position="201"/>
        <end position="215"/>
    </location>
</feature>
<dbReference type="AlphaFoldDB" id="A0AAV2E1I8"/>
<evidence type="ECO:0000313" key="4">
    <source>
        <dbReference type="Proteomes" id="UP001497516"/>
    </source>
</evidence>
<dbReference type="InterPro" id="IPR001878">
    <property type="entry name" value="Znf_CCHC"/>
</dbReference>
<keyword evidence="1" id="KW-0479">Metal-binding</keyword>
<proteinExistence type="predicted"/>